<sequence>MGKRFFSSESVTEGHPDKICDQISDGVLDSILAKDPMARVACETAVTTGLVLVMGEISTNCYVDIQKIARQTIKDIGYDRAKYGFDGDTCAVLTALDEQSPDIAMGVDRALEAKEGSLTDEQLAIGAGDQGMMFGFACDETPELMPMPIALAHRLTRRLTAVRKDGTLPYLRPDGKSMVSIEYDGNRPVRVDTVVISSQHGEDVELGRLQEDIIRDVIKATISEELLDAKTRYLINPTGRFVVGGPQGDSGLTGRKIIVDTYGGYASHGGGAFSGKDPTKVDRSGAYAARYVAKNLVAAGLARKCELEIAYAIGVAEPVSILVNTYGTGVYSDERIADIVRQEFDLRPAAIIRDLDLRRPIYKQTAAYGHFGRPDLDLPWEKTDKVDQLRRK</sequence>
<dbReference type="Proteomes" id="UP000657006">
    <property type="component" value="Unassembled WGS sequence"/>
</dbReference>
<dbReference type="RefSeq" id="WP_177716298.1">
    <property type="nucleotide sequence ID" value="NZ_JACRSQ010000009.1"/>
</dbReference>
<proteinExistence type="inferred from homology"/>
<evidence type="ECO:0000256" key="7">
    <source>
        <dbReference type="ARBA" id="ARBA00022840"/>
    </source>
</evidence>
<dbReference type="SUPFAM" id="SSF55973">
    <property type="entry name" value="S-adenosylmethionine synthetase"/>
    <property type="match status" value="3"/>
</dbReference>
<comment type="catalytic activity">
    <reaction evidence="10">
        <text>L-methionine + ATP + H2O = S-adenosyl-L-methionine + phosphate + diphosphate</text>
        <dbReference type="Rhea" id="RHEA:21080"/>
        <dbReference type="ChEBI" id="CHEBI:15377"/>
        <dbReference type="ChEBI" id="CHEBI:30616"/>
        <dbReference type="ChEBI" id="CHEBI:33019"/>
        <dbReference type="ChEBI" id="CHEBI:43474"/>
        <dbReference type="ChEBI" id="CHEBI:57844"/>
        <dbReference type="ChEBI" id="CHEBI:59789"/>
        <dbReference type="EC" id="2.5.1.6"/>
    </reaction>
</comment>
<dbReference type="NCBIfam" id="TIGR01034">
    <property type="entry name" value="metK"/>
    <property type="match status" value="1"/>
</dbReference>
<evidence type="ECO:0000256" key="4">
    <source>
        <dbReference type="ARBA" id="ARBA00022679"/>
    </source>
</evidence>
<keyword evidence="10" id="KW-0963">Cytoplasm</keyword>
<evidence type="ECO:0000256" key="1">
    <source>
        <dbReference type="ARBA" id="ARBA00005224"/>
    </source>
</evidence>
<feature type="binding site" description="in other chain" evidence="10">
    <location>
        <begin position="174"/>
        <end position="176"/>
    </location>
    <ligand>
        <name>ATP</name>
        <dbReference type="ChEBI" id="CHEBI:30616"/>
        <note>ligand shared between two neighboring subunits</note>
    </ligand>
</feature>
<dbReference type="GO" id="GO:0005737">
    <property type="term" value="C:cytoplasm"/>
    <property type="evidence" value="ECO:0007669"/>
    <property type="project" value="UniProtKB-SubCell"/>
</dbReference>
<feature type="region of interest" description="Flexible loop" evidence="10">
    <location>
        <begin position="99"/>
        <end position="109"/>
    </location>
</feature>
<comment type="cofactor">
    <cofactor evidence="10">
        <name>Mg(2+)</name>
        <dbReference type="ChEBI" id="CHEBI:18420"/>
    </cofactor>
    <text evidence="10">Binds 2 divalent ions per subunit.</text>
</comment>
<feature type="binding site" description="in other chain" evidence="10">
    <location>
        <begin position="240"/>
        <end position="241"/>
    </location>
    <ligand>
        <name>ATP</name>
        <dbReference type="ChEBI" id="CHEBI:30616"/>
        <note>ligand shared between two neighboring subunits</note>
    </ligand>
</feature>
<dbReference type="InterPro" id="IPR022628">
    <property type="entry name" value="S-AdoMet_synt_N"/>
</dbReference>
<feature type="binding site" description="in other chain" evidence="10">
    <location>
        <position position="280"/>
    </location>
    <ligand>
        <name>L-methionine</name>
        <dbReference type="ChEBI" id="CHEBI:57844"/>
        <note>ligand shared between two neighboring subunits</note>
    </ligand>
</feature>
<keyword evidence="4 10" id="KW-0808">Transferase</keyword>
<name>A0A926DUH5_9FIRM</name>
<feature type="binding site" evidence="10">
    <location>
        <position position="249"/>
    </location>
    <ligand>
        <name>ATP</name>
        <dbReference type="ChEBI" id="CHEBI:30616"/>
        <note>ligand shared between two neighboring subunits</note>
    </ligand>
</feature>
<dbReference type="AlphaFoldDB" id="A0A926DUH5"/>
<evidence type="ECO:0000313" key="17">
    <source>
        <dbReference type="Proteomes" id="UP000657006"/>
    </source>
</evidence>
<accession>A0A926DUH5</accession>
<evidence type="ECO:0000256" key="9">
    <source>
        <dbReference type="ARBA" id="ARBA00022958"/>
    </source>
</evidence>
<feature type="domain" description="S-adenosylmethionine synthetase N-terminal" evidence="13">
    <location>
        <begin position="4"/>
        <end position="101"/>
    </location>
</feature>
<feature type="domain" description="S-adenosylmethionine synthetase C-terminal" evidence="15">
    <location>
        <begin position="243"/>
        <end position="382"/>
    </location>
</feature>
<evidence type="ECO:0000256" key="3">
    <source>
        <dbReference type="ARBA" id="ARBA00022563"/>
    </source>
</evidence>
<dbReference type="InterPro" id="IPR022629">
    <property type="entry name" value="S-AdoMet_synt_central"/>
</dbReference>
<keyword evidence="3 10" id="KW-0554">One-carbon metabolism</keyword>
<feature type="binding site" description="in other chain" evidence="10">
    <location>
        <position position="99"/>
    </location>
    <ligand>
        <name>L-methionine</name>
        <dbReference type="ChEBI" id="CHEBI:57844"/>
        <note>ligand shared between two neighboring subunits</note>
    </ligand>
</feature>
<feature type="binding site" evidence="10">
    <location>
        <position position="276"/>
    </location>
    <ligand>
        <name>ATP</name>
        <dbReference type="ChEBI" id="CHEBI:30616"/>
        <note>ligand shared between two neighboring subunits</note>
    </ligand>
</feature>
<reference evidence="16" key="1">
    <citation type="submission" date="2020-08" db="EMBL/GenBank/DDBJ databases">
        <title>Genome public.</title>
        <authorList>
            <person name="Liu C."/>
            <person name="Sun Q."/>
        </authorList>
    </citation>
    <scope>NUCLEOTIDE SEQUENCE</scope>
    <source>
        <strain evidence="16">NSJ-32</strain>
    </source>
</reference>
<dbReference type="PANTHER" id="PTHR11964">
    <property type="entry name" value="S-ADENOSYLMETHIONINE SYNTHETASE"/>
    <property type="match status" value="1"/>
</dbReference>
<organism evidence="16 17">
    <name type="scientific">Bianquea renquensis</name>
    <dbReference type="NCBI Taxonomy" id="2763661"/>
    <lineage>
        <taxon>Bacteria</taxon>
        <taxon>Bacillati</taxon>
        <taxon>Bacillota</taxon>
        <taxon>Clostridia</taxon>
        <taxon>Eubacteriales</taxon>
        <taxon>Bianqueaceae</taxon>
        <taxon>Bianquea</taxon>
    </lineage>
</organism>
<evidence type="ECO:0000256" key="12">
    <source>
        <dbReference type="RuleBase" id="RU004462"/>
    </source>
</evidence>
<evidence type="ECO:0000256" key="10">
    <source>
        <dbReference type="HAMAP-Rule" id="MF_00086"/>
    </source>
</evidence>
<dbReference type="HAMAP" id="MF_00086">
    <property type="entry name" value="S_AdoMet_synth1"/>
    <property type="match status" value="1"/>
</dbReference>
<dbReference type="GO" id="GO:0000287">
    <property type="term" value="F:magnesium ion binding"/>
    <property type="evidence" value="ECO:0007669"/>
    <property type="project" value="UniProtKB-UniRule"/>
</dbReference>
<dbReference type="InterPro" id="IPR022631">
    <property type="entry name" value="ADOMET_SYNTHASE_CS"/>
</dbReference>
<evidence type="ECO:0000256" key="2">
    <source>
        <dbReference type="ARBA" id="ARBA00009685"/>
    </source>
</evidence>
<feature type="binding site" evidence="10">
    <location>
        <position position="272"/>
    </location>
    <ligand>
        <name>ATP</name>
        <dbReference type="ChEBI" id="CHEBI:30616"/>
        <note>ligand shared between two neighboring subunits</note>
    </ligand>
</feature>
<evidence type="ECO:0000259" key="14">
    <source>
        <dbReference type="Pfam" id="PF02772"/>
    </source>
</evidence>
<keyword evidence="8 10" id="KW-0460">Magnesium</keyword>
<dbReference type="InterPro" id="IPR022630">
    <property type="entry name" value="S-AdoMet_synt_C"/>
</dbReference>
<gene>
    <name evidence="10" type="primary">metK</name>
    <name evidence="16" type="ORF">H8730_08050</name>
</gene>
<dbReference type="FunFam" id="3.30.300.10:FF:000003">
    <property type="entry name" value="S-adenosylmethionine synthase"/>
    <property type="match status" value="1"/>
</dbReference>
<comment type="similarity">
    <text evidence="2 10 12">Belongs to the AdoMet synthase family.</text>
</comment>
<dbReference type="PIRSF" id="PIRSF000497">
    <property type="entry name" value="MAT"/>
    <property type="match status" value="1"/>
</dbReference>
<evidence type="ECO:0000256" key="5">
    <source>
        <dbReference type="ARBA" id="ARBA00022723"/>
    </source>
</evidence>
<dbReference type="CDD" id="cd18079">
    <property type="entry name" value="S-AdoMet_synt"/>
    <property type="match status" value="1"/>
</dbReference>
<keyword evidence="7 10" id="KW-0067">ATP-binding</keyword>
<feature type="binding site" description="in other chain" evidence="10">
    <location>
        <position position="56"/>
    </location>
    <ligand>
        <name>L-methionine</name>
        <dbReference type="ChEBI" id="CHEBI:57844"/>
        <note>ligand shared between two neighboring subunits</note>
    </ligand>
</feature>
<evidence type="ECO:0000256" key="6">
    <source>
        <dbReference type="ARBA" id="ARBA00022741"/>
    </source>
</evidence>
<feature type="binding site" evidence="10">
    <location>
        <position position="43"/>
    </location>
    <ligand>
        <name>K(+)</name>
        <dbReference type="ChEBI" id="CHEBI:29103"/>
    </ligand>
</feature>
<dbReference type="FunFam" id="3.30.300.10:FF:000004">
    <property type="entry name" value="S-adenosylmethionine synthase"/>
    <property type="match status" value="1"/>
</dbReference>
<keyword evidence="5 10" id="KW-0479">Metal-binding</keyword>
<dbReference type="EC" id="2.5.1.6" evidence="10"/>
<dbReference type="InterPro" id="IPR022636">
    <property type="entry name" value="S-AdoMet_synthetase_sfam"/>
</dbReference>
<dbReference type="GO" id="GO:0006556">
    <property type="term" value="P:S-adenosylmethionine biosynthetic process"/>
    <property type="evidence" value="ECO:0007669"/>
    <property type="project" value="UniProtKB-UniRule"/>
</dbReference>
<protein>
    <recommendedName>
        <fullName evidence="10">S-adenosylmethionine synthase</fullName>
        <shortName evidence="10">AdoMet synthase</shortName>
        <ecNumber evidence="10">2.5.1.6</ecNumber>
    </recommendedName>
    <alternativeName>
        <fullName evidence="10">MAT</fullName>
    </alternativeName>
    <alternativeName>
        <fullName evidence="10">Methionine adenosyltransferase</fullName>
    </alternativeName>
</protein>
<dbReference type="EMBL" id="JACRSQ010000009">
    <property type="protein sequence ID" value="MBC8543495.1"/>
    <property type="molecule type" value="Genomic_DNA"/>
</dbReference>
<comment type="cofactor">
    <cofactor evidence="10">
        <name>K(+)</name>
        <dbReference type="ChEBI" id="CHEBI:29103"/>
    </cofactor>
    <text evidence="10">Binds 1 potassium ion per subunit.</text>
</comment>
<dbReference type="Pfam" id="PF00438">
    <property type="entry name" value="S-AdoMet_synt_N"/>
    <property type="match status" value="1"/>
</dbReference>
<evidence type="ECO:0000259" key="13">
    <source>
        <dbReference type="Pfam" id="PF00438"/>
    </source>
</evidence>
<comment type="subunit">
    <text evidence="10">Homotetramer; dimer of dimers.</text>
</comment>
<dbReference type="Gene3D" id="3.30.300.10">
    <property type="match status" value="3"/>
</dbReference>
<dbReference type="PROSITE" id="PS00377">
    <property type="entry name" value="ADOMET_SYNTHASE_2"/>
    <property type="match status" value="1"/>
</dbReference>
<evidence type="ECO:0000256" key="11">
    <source>
        <dbReference type="RuleBase" id="RU000542"/>
    </source>
</evidence>
<keyword evidence="17" id="KW-1185">Reference proteome</keyword>
<comment type="caution">
    <text evidence="16">The sequence shown here is derived from an EMBL/GenBank/DDBJ whole genome shotgun (WGS) entry which is preliminary data.</text>
</comment>
<feature type="binding site" description="in other chain" evidence="10">
    <location>
        <begin position="255"/>
        <end position="256"/>
    </location>
    <ligand>
        <name>ATP</name>
        <dbReference type="ChEBI" id="CHEBI:30616"/>
        <note>ligand shared between two neighboring subunits</note>
    </ligand>
</feature>
<dbReference type="PROSITE" id="PS00376">
    <property type="entry name" value="ADOMET_SYNTHASE_1"/>
    <property type="match status" value="1"/>
</dbReference>
<feature type="binding site" evidence="10">
    <location>
        <position position="249"/>
    </location>
    <ligand>
        <name>L-methionine</name>
        <dbReference type="ChEBI" id="CHEBI:57844"/>
        <note>ligand shared between two neighboring subunits</note>
    </ligand>
</feature>
<evidence type="ECO:0000313" key="16">
    <source>
        <dbReference type="EMBL" id="MBC8543495.1"/>
    </source>
</evidence>
<dbReference type="GO" id="GO:0006730">
    <property type="term" value="P:one-carbon metabolic process"/>
    <property type="evidence" value="ECO:0007669"/>
    <property type="project" value="UniProtKB-KW"/>
</dbReference>
<evidence type="ECO:0000259" key="15">
    <source>
        <dbReference type="Pfam" id="PF02773"/>
    </source>
</evidence>
<comment type="pathway">
    <text evidence="1 10">Amino-acid biosynthesis; S-adenosyl-L-methionine biosynthesis; S-adenosyl-L-methionine from L-methionine: step 1/1.</text>
</comment>
<feature type="domain" description="S-adenosylmethionine synthetase central" evidence="14">
    <location>
        <begin position="125"/>
        <end position="241"/>
    </location>
</feature>
<keyword evidence="6 10" id="KW-0547">Nucleotide-binding</keyword>
<dbReference type="InterPro" id="IPR002133">
    <property type="entry name" value="S-AdoMet_synthetase"/>
</dbReference>
<dbReference type="Pfam" id="PF02773">
    <property type="entry name" value="S-AdoMet_synt_C"/>
    <property type="match status" value="1"/>
</dbReference>
<keyword evidence="9 10" id="KW-0630">Potassium</keyword>
<dbReference type="Pfam" id="PF02772">
    <property type="entry name" value="S-AdoMet_synt_M"/>
    <property type="match status" value="1"/>
</dbReference>
<dbReference type="GO" id="GO:0004478">
    <property type="term" value="F:methionine adenosyltransferase activity"/>
    <property type="evidence" value="ECO:0007669"/>
    <property type="project" value="UniProtKB-UniRule"/>
</dbReference>
<feature type="binding site" description="in other chain" evidence="10">
    <location>
        <position position="15"/>
    </location>
    <ligand>
        <name>ATP</name>
        <dbReference type="ChEBI" id="CHEBI:30616"/>
        <note>ligand shared between two neighboring subunits</note>
    </ligand>
</feature>
<comment type="subcellular location">
    <subcellularLocation>
        <location evidence="10 11">Cytoplasm</location>
    </subcellularLocation>
</comment>
<evidence type="ECO:0000256" key="8">
    <source>
        <dbReference type="ARBA" id="ARBA00022842"/>
    </source>
</evidence>
<feature type="binding site" evidence="10">
    <location>
        <position position="17"/>
    </location>
    <ligand>
        <name>Mg(2+)</name>
        <dbReference type="ChEBI" id="CHEBI:18420"/>
    </ligand>
</feature>
<comment type="function">
    <text evidence="10">Catalyzes the formation of S-adenosylmethionine (AdoMet) from methionine and ATP. The overall synthetic reaction is composed of two sequential steps, AdoMet formation and the subsequent tripolyphosphate hydrolysis which occurs prior to release of AdoMet from the enzyme.</text>
</comment>
<dbReference type="GO" id="GO:0005524">
    <property type="term" value="F:ATP binding"/>
    <property type="evidence" value="ECO:0007669"/>
    <property type="project" value="UniProtKB-UniRule"/>
</dbReference>